<feature type="transmembrane region" description="Helical" evidence="5">
    <location>
        <begin position="152"/>
        <end position="175"/>
    </location>
</feature>
<keyword evidence="8" id="KW-1185">Reference proteome</keyword>
<evidence type="ECO:0000256" key="4">
    <source>
        <dbReference type="ARBA" id="ARBA00023136"/>
    </source>
</evidence>
<evidence type="ECO:0000256" key="5">
    <source>
        <dbReference type="SAM" id="Phobius"/>
    </source>
</evidence>
<dbReference type="RefSeq" id="WP_015725480.1">
    <property type="nucleotide sequence ID" value="NC_014972.1"/>
</dbReference>
<name>A0A7U3YP52_DESPD</name>
<keyword evidence="3 5" id="KW-1133">Transmembrane helix</keyword>
<dbReference type="AlphaFoldDB" id="A0A7U3YP52"/>
<sequence length="419" mass="47778">MNAIRQNLEQINLWLMLLLAFCLPLSTSAVTVAVLLVLACWLYEGQFPAKMREIVASPICIAVLLYFGALVLGLLWTDSLADGLEVIRKRWKILLLPVFLTTVRWDRRWWYVAAFLAGVIAAMLVIDLAYLDLFRHLGITSARFRFHTIVNHLVFTPMLALAVYLVLHQVLWGGMRGGQRWLLAALSAVMIVNVFLTRGRAGQLAFFVLMAVLCVQHFRKNLLRAILIPLVALPLVFVVAYQVSPVFQQRMDQIQQDIETFDQRPDVSSVGLRLHYWKIAWQIIKEEPWLGAGTGDFAPRYAQINQQLSPRVPLTDNPHNQYIFVTAQLGILGLLTLLGLFFVHFHKTWQRQDEWKRIHCAFLVFFLTIMTTESYLNIYGTGFLFSLFSGVLFKRQDDWRCAVEGSCPPARTGNAAPVS</sequence>
<protein>
    <submittedName>
        <fullName evidence="7">O-antigen polymerase</fullName>
    </submittedName>
</protein>
<dbReference type="Proteomes" id="UP000006365">
    <property type="component" value="Chromosome"/>
</dbReference>
<feature type="transmembrane region" description="Helical" evidence="5">
    <location>
        <begin position="13"/>
        <end position="43"/>
    </location>
</feature>
<dbReference type="GO" id="GO:0016020">
    <property type="term" value="C:membrane"/>
    <property type="evidence" value="ECO:0007669"/>
    <property type="project" value="UniProtKB-SubCell"/>
</dbReference>
<accession>A0A7U3YP52</accession>
<feature type="transmembrane region" description="Helical" evidence="5">
    <location>
        <begin position="222"/>
        <end position="243"/>
    </location>
</feature>
<feature type="domain" description="O-antigen ligase-related" evidence="6">
    <location>
        <begin position="186"/>
        <end position="337"/>
    </location>
</feature>
<dbReference type="KEGG" id="dpr:Despr_2821"/>
<evidence type="ECO:0000256" key="1">
    <source>
        <dbReference type="ARBA" id="ARBA00004141"/>
    </source>
</evidence>
<evidence type="ECO:0000256" key="2">
    <source>
        <dbReference type="ARBA" id="ARBA00022692"/>
    </source>
</evidence>
<reference evidence="7 8" key="1">
    <citation type="journal article" date="2011" name="Stand. Genomic Sci.">
        <title>Complete genome sequence of Desulfobulbus propionicus type strain (1pr3).</title>
        <authorList>
            <person name="Pagani I."/>
            <person name="Lapidus A."/>
            <person name="Nolan M."/>
            <person name="Lucas S."/>
            <person name="Hammon N."/>
            <person name="Deshpande S."/>
            <person name="Cheng J.F."/>
            <person name="Chertkov O."/>
            <person name="Davenport K."/>
            <person name="Tapia R."/>
            <person name="Han C."/>
            <person name="Goodwin L."/>
            <person name="Pitluck S."/>
            <person name="Liolios K."/>
            <person name="Mavromatis K."/>
            <person name="Ivanova N."/>
            <person name="Mikhailova N."/>
            <person name="Pati A."/>
            <person name="Chen A."/>
            <person name="Palaniappan K."/>
            <person name="Land M."/>
            <person name="Hauser L."/>
            <person name="Chang Y.J."/>
            <person name="Jeffries C.D."/>
            <person name="Detter J.C."/>
            <person name="Brambilla E."/>
            <person name="Kannan K.P."/>
            <person name="Djao O.D."/>
            <person name="Rohde M."/>
            <person name="Pukall R."/>
            <person name="Spring S."/>
            <person name="Goker M."/>
            <person name="Sikorski J."/>
            <person name="Woyke T."/>
            <person name="Bristow J."/>
            <person name="Eisen J.A."/>
            <person name="Markowitz V."/>
            <person name="Hugenholtz P."/>
            <person name="Kyrpides N.C."/>
            <person name="Klenk H.P."/>
        </authorList>
    </citation>
    <scope>NUCLEOTIDE SEQUENCE [LARGE SCALE GENOMIC DNA]</scope>
    <source>
        <strain evidence="8">ATCC 33891 / DSM 2032 / 1pr3</strain>
    </source>
</reference>
<evidence type="ECO:0000313" key="8">
    <source>
        <dbReference type="Proteomes" id="UP000006365"/>
    </source>
</evidence>
<dbReference type="InterPro" id="IPR051533">
    <property type="entry name" value="WaaL-like"/>
</dbReference>
<feature type="transmembrane region" description="Helical" evidence="5">
    <location>
        <begin position="355"/>
        <end position="370"/>
    </location>
</feature>
<keyword evidence="2 5" id="KW-0812">Transmembrane</keyword>
<comment type="subcellular location">
    <subcellularLocation>
        <location evidence="1">Membrane</location>
        <topology evidence="1">Multi-pass membrane protein</topology>
    </subcellularLocation>
</comment>
<keyword evidence="4 5" id="KW-0472">Membrane</keyword>
<dbReference type="PANTHER" id="PTHR37422">
    <property type="entry name" value="TEICHURONIC ACID BIOSYNTHESIS PROTEIN TUAE"/>
    <property type="match status" value="1"/>
</dbReference>
<feature type="transmembrane region" description="Helical" evidence="5">
    <location>
        <begin position="181"/>
        <end position="201"/>
    </location>
</feature>
<evidence type="ECO:0000259" key="6">
    <source>
        <dbReference type="Pfam" id="PF04932"/>
    </source>
</evidence>
<feature type="transmembrane region" description="Helical" evidence="5">
    <location>
        <begin position="322"/>
        <end position="343"/>
    </location>
</feature>
<feature type="transmembrane region" description="Helical" evidence="5">
    <location>
        <begin position="55"/>
        <end position="76"/>
    </location>
</feature>
<feature type="transmembrane region" description="Helical" evidence="5">
    <location>
        <begin position="109"/>
        <end position="131"/>
    </location>
</feature>
<organism evidence="7 8">
    <name type="scientific">Desulfobulbus propionicus (strain ATCC 33891 / DSM 2032 / VKM B-1956 / 1pr3)</name>
    <dbReference type="NCBI Taxonomy" id="577650"/>
    <lineage>
        <taxon>Bacteria</taxon>
        <taxon>Pseudomonadati</taxon>
        <taxon>Thermodesulfobacteriota</taxon>
        <taxon>Desulfobulbia</taxon>
        <taxon>Desulfobulbales</taxon>
        <taxon>Desulfobulbaceae</taxon>
        <taxon>Desulfobulbus</taxon>
    </lineage>
</organism>
<evidence type="ECO:0000313" key="7">
    <source>
        <dbReference type="EMBL" id="ADW18955.1"/>
    </source>
</evidence>
<gene>
    <name evidence="7" type="ordered locus">Despr_2821</name>
</gene>
<proteinExistence type="predicted"/>
<dbReference type="EMBL" id="CP002364">
    <property type="protein sequence ID" value="ADW18955.1"/>
    <property type="molecule type" value="Genomic_DNA"/>
</dbReference>
<dbReference type="InterPro" id="IPR007016">
    <property type="entry name" value="O-antigen_ligase-rel_domated"/>
</dbReference>
<evidence type="ECO:0000256" key="3">
    <source>
        <dbReference type="ARBA" id="ARBA00022989"/>
    </source>
</evidence>
<dbReference type="Pfam" id="PF04932">
    <property type="entry name" value="Wzy_C"/>
    <property type="match status" value="1"/>
</dbReference>
<dbReference type="PANTHER" id="PTHR37422:SF13">
    <property type="entry name" value="LIPOPOLYSACCHARIDE BIOSYNTHESIS PROTEIN PA4999-RELATED"/>
    <property type="match status" value="1"/>
</dbReference>